<sequence>MYGIDIYSSKNRHITIRTNQEKRFSLDICHISNQDPLGEFLNEFKEGQFSANLTSKQTHILLKIMRKNRPALSIGEERLGKIKGHDMELYPDLERRYPPMFRRALLPESLETRKEVEKHINELL</sequence>
<reference evidence="1" key="1">
    <citation type="submission" date="2021-03" db="EMBL/GenBank/DDBJ databases">
        <title>Draft genome sequence of rust myrtle Austropuccinia psidii MF-1, a brazilian biotype.</title>
        <authorList>
            <person name="Quecine M.C."/>
            <person name="Pachon D.M.R."/>
            <person name="Bonatelli M.L."/>
            <person name="Correr F.H."/>
            <person name="Franceschini L.M."/>
            <person name="Leite T.F."/>
            <person name="Margarido G.R.A."/>
            <person name="Almeida C.A."/>
            <person name="Ferrarezi J.A."/>
            <person name="Labate C.A."/>
        </authorList>
    </citation>
    <scope>NUCLEOTIDE SEQUENCE</scope>
    <source>
        <strain evidence="1">MF-1</strain>
    </source>
</reference>
<gene>
    <name evidence="1" type="ORF">O181_042132</name>
</gene>
<organism evidence="1 2">
    <name type="scientific">Austropuccinia psidii MF-1</name>
    <dbReference type="NCBI Taxonomy" id="1389203"/>
    <lineage>
        <taxon>Eukaryota</taxon>
        <taxon>Fungi</taxon>
        <taxon>Dikarya</taxon>
        <taxon>Basidiomycota</taxon>
        <taxon>Pucciniomycotina</taxon>
        <taxon>Pucciniomycetes</taxon>
        <taxon>Pucciniales</taxon>
        <taxon>Sphaerophragmiaceae</taxon>
        <taxon>Austropuccinia</taxon>
    </lineage>
</organism>
<protein>
    <submittedName>
        <fullName evidence="1">Uncharacterized protein</fullName>
    </submittedName>
</protein>
<evidence type="ECO:0000313" key="1">
    <source>
        <dbReference type="EMBL" id="MBW0502417.1"/>
    </source>
</evidence>
<proteinExistence type="predicted"/>
<dbReference type="Proteomes" id="UP000765509">
    <property type="component" value="Unassembled WGS sequence"/>
</dbReference>
<name>A0A9Q3DI15_9BASI</name>
<evidence type="ECO:0000313" key="2">
    <source>
        <dbReference type="Proteomes" id="UP000765509"/>
    </source>
</evidence>
<dbReference type="AlphaFoldDB" id="A0A9Q3DI15"/>
<dbReference type="EMBL" id="AVOT02016803">
    <property type="protein sequence ID" value="MBW0502417.1"/>
    <property type="molecule type" value="Genomic_DNA"/>
</dbReference>
<accession>A0A9Q3DI15</accession>
<keyword evidence="2" id="KW-1185">Reference proteome</keyword>
<comment type="caution">
    <text evidence="1">The sequence shown here is derived from an EMBL/GenBank/DDBJ whole genome shotgun (WGS) entry which is preliminary data.</text>
</comment>